<dbReference type="GO" id="GO:0016020">
    <property type="term" value="C:membrane"/>
    <property type="evidence" value="ECO:0007669"/>
    <property type="project" value="UniProtKB-SubCell"/>
</dbReference>
<evidence type="ECO:0000256" key="5">
    <source>
        <dbReference type="ARBA" id="ARBA00023136"/>
    </source>
</evidence>
<protein>
    <recommendedName>
        <fullName evidence="6">GDT1 family protein</fullName>
    </recommendedName>
</protein>
<name>A0A484HE28_9BACT</name>
<evidence type="ECO:0000256" key="3">
    <source>
        <dbReference type="ARBA" id="ARBA00022692"/>
    </source>
</evidence>
<gene>
    <name evidence="7" type="ORF">EPICR_180052</name>
</gene>
<feature type="transmembrane region" description="Helical" evidence="6">
    <location>
        <begin position="70"/>
        <end position="88"/>
    </location>
</feature>
<sequence length="118" mass="12629">MDYKIFFTVFFSIFVAELGDKTQIATLLFASDKNISRGAVFLAASLALVAASAMAAWAGGIISQHVGEKTLVYIAGGGFIVIGVWTLIRAQPVIFVSPPATARAGERESRCLRSQGRF</sequence>
<dbReference type="InterPro" id="IPR001727">
    <property type="entry name" value="GDT1-like"/>
</dbReference>
<accession>A0A484HE28</accession>
<reference evidence="7" key="1">
    <citation type="submission" date="2019-01" db="EMBL/GenBank/DDBJ databases">
        <authorList>
            <consortium name="Genoscope - CEA"/>
            <person name="William W."/>
        </authorList>
    </citation>
    <scope>NUCLEOTIDE SEQUENCE</scope>
    <source>
        <strain evidence="7">CR-1</strain>
    </source>
</reference>
<dbReference type="AlphaFoldDB" id="A0A484HE28"/>
<evidence type="ECO:0000313" key="7">
    <source>
        <dbReference type="EMBL" id="VEN73498.1"/>
    </source>
</evidence>
<keyword evidence="4 6" id="KW-1133">Transmembrane helix</keyword>
<proteinExistence type="inferred from homology"/>
<comment type="caution">
    <text evidence="6">Lacks conserved residue(s) required for the propagation of feature annotation.</text>
</comment>
<evidence type="ECO:0000256" key="1">
    <source>
        <dbReference type="ARBA" id="ARBA00004141"/>
    </source>
</evidence>
<organism evidence="7">
    <name type="scientific">uncultured Desulfobacteraceae bacterium</name>
    <dbReference type="NCBI Taxonomy" id="218296"/>
    <lineage>
        <taxon>Bacteria</taxon>
        <taxon>Pseudomonadati</taxon>
        <taxon>Thermodesulfobacteriota</taxon>
        <taxon>Desulfobacteria</taxon>
        <taxon>Desulfobacterales</taxon>
        <taxon>Desulfobacteraceae</taxon>
        <taxon>environmental samples</taxon>
    </lineage>
</organism>
<keyword evidence="3 6" id="KW-0812">Transmembrane</keyword>
<dbReference type="EMBL" id="CAACVI010000010">
    <property type="protein sequence ID" value="VEN73498.1"/>
    <property type="molecule type" value="Genomic_DNA"/>
</dbReference>
<comment type="subcellular location">
    <subcellularLocation>
        <location evidence="1 6">Membrane</location>
        <topology evidence="1 6">Multi-pass membrane protein</topology>
    </subcellularLocation>
</comment>
<comment type="similarity">
    <text evidence="2 6">Belongs to the GDT1 family.</text>
</comment>
<evidence type="ECO:0000256" key="2">
    <source>
        <dbReference type="ARBA" id="ARBA00009190"/>
    </source>
</evidence>
<dbReference type="GO" id="GO:0046873">
    <property type="term" value="F:metal ion transmembrane transporter activity"/>
    <property type="evidence" value="ECO:0007669"/>
    <property type="project" value="InterPro"/>
</dbReference>
<feature type="transmembrane region" description="Helical" evidence="6">
    <location>
        <begin position="35"/>
        <end position="58"/>
    </location>
</feature>
<evidence type="ECO:0000256" key="6">
    <source>
        <dbReference type="RuleBase" id="RU365102"/>
    </source>
</evidence>
<evidence type="ECO:0000256" key="4">
    <source>
        <dbReference type="ARBA" id="ARBA00022989"/>
    </source>
</evidence>
<dbReference type="Pfam" id="PF01169">
    <property type="entry name" value="GDT1"/>
    <property type="match status" value="1"/>
</dbReference>
<keyword evidence="5 6" id="KW-0472">Membrane</keyword>